<dbReference type="AlphaFoldDB" id="A0AAW1SCM3"/>
<sequence length="309" mass="34298">MHDARSCSFLHGKGNSYVSWVHIWAQLLDNRAIRKAHRRHQPAHLQKGLGIRIWMRLAPVAAPPDPQGKPLDGMSSTHASLTDCFQIHSMIAILDWGINNTLQSIDLAAQTRAGQTFEGWTWQRSWPTFPVWAFGENPRRRLLGGRDYQGFRDPGILTPYKPIASGCYCPYGTPGCPDLDIDRYVNNSRVGAKPIPLPTTPTTNPAWLGNVLGLLWHCHWRRPPSDGPCLIVLPVLLGAWWQAEAAVKKCRGGPANQHRHFADSCTQYSRDAQQTPAQLPGLPVKSLSLTLQANSAGQLRLRLVGVDPP</sequence>
<evidence type="ECO:0000313" key="2">
    <source>
        <dbReference type="Proteomes" id="UP001438707"/>
    </source>
</evidence>
<dbReference type="EMBL" id="JALJOS010000002">
    <property type="protein sequence ID" value="KAK9843279.1"/>
    <property type="molecule type" value="Genomic_DNA"/>
</dbReference>
<organism evidence="1 2">
    <name type="scientific">Apatococcus lobatus</name>
    <dbReference type="NCBI Taxonomy" id="904363"/>
    <lineage>
        <taxon>Eukaryota</taxon>
        <taxon>Viridiplantae</taxon>
        <taxon>Chlorophyta</taxon>
        <taxon>core chlorophytes</taxon>
        <taxon>Trebouxiophyceae</taxon>
        <taxon>Chlorellales</taxon>
        <taxon>Chlorellaceae</taxon>
        <taxon>Apatococcus</taxon>
    </lineage>
</organism>
<keyword evidence="2" id="KW-1185">Reference proteome</keyword>
<gene>
    <name evidence="1" type="ORF">WJX74_009634</name>
</gene>
<protein>
    <submittedName>
        <fullName evidence="1">Uncharacterized protein</fullName>
    </submittedName>
</protein>
<name>A0AAW1SCM3_9CHLO</name>
<evidence type="ECO:0000313" key="1">
    <source>
        <dbReference type="EMBL" id="KAK9843279.1"/>
    </source>
</evidence>
<dbReference type="Proteomes" id="UP001438707">
    <property type="component" value="Unassembled WGS sequence"/>
</dbReference>
<reference evidence="1 2" key="1">
    <citation type="journal article" date="2024" name="Nat. Commun.">
        <title>Phylogenomics reveals the evolutionary origins of lichenization in chlorophyte algae.</title>
        <authorList>
            <person name="Puginier C."/>
            <person name="Libourel C."/>
            <person name="Otte J."/>
            <person name="Skaloud P."/>
            <person name="Haon M."/>
            <person name="Grisel S."/>
            <person name="Petersen M."/>
            <person name="Berrin J.G."/>
            <person name="Delaux P.M."/>
            <person name="Dal Grande F."/>
            <person name="Keller J."/>
        </authorList>
    </citation>
    <scope>NUCLEOTIDE SEQUENCE [LARGE SCALE GENOMIC DNA]</scope>
    <source>
        <strain evidence="1 2">SAG 2145</strain>
    </source>
</reference>
<comment type="caution">
    <text evidence="1">The sequence shown here is derived from an EMBL/GenBank/DDBJ whole genome shotgun (WGS) entry which is preliminary data.</text>
</comment>
<accession>A0AAW1SCM3</accession>
<proteinExistence type="predicted"/>